<dbReference type="GO" id="GO:0016746">
    <property type="term" value="F:acyltransferase activity"/>
    <property type="evidence" value="ECO:0007669"/>
    <property type="project" value="UniProtKB-KW"/>
</dbReference>
<comment type="similarity">
    <text evidence="1 3">Belongs to the thiolase-like superfamily. Beta-ketoacyl-ACP synthases family.</text>
</comment>
<keyword evidence="2 3" id="KW-0808">Transferase</keyword>
<dbReference type="Pfam" id="PF02801">
    <property type="entry name" value="Ketoacyl-synt_C"/>
    <property type="match status" value="1"/>
</dbReference>
<dbReference type="Pfam" id="PF00109">
    <property type="entry name" value="ketoacyl-synt"/>
    <property type="match status" value="1"/>
</dbReference>
<proteinExistence type="inferred from homology"/>
<evidence type="ECO:0000259" key="4">
    <source>
        <dbReference type="PROSITE" id="PS52004"/>
    </source>
</evidence>
<dbReference type="InterPro" id="IPR014030">
    <property type="entry name" value="Ketoacyl_synth_N"/>
</dbReference>
<dbReference type="SMART" id="SM00825">
    <property type="entry name" value="PKS_KS"/>
    <property type="match status" value="1"/>
</dbReference>
<dbReference type="EMBL" id="JBHSBH010000010">
    <property type="protein sequence ID" value="MFC3997260.1"/>
    <property type="molecule type" value="Genomic_DNA"/>
</dbReference>
<dbReference type="Proteomes" id="UP001595847">
    <property type="component" value="Unassembled WGS sequence"/>
</dbReference>
<gene>
    <name evidence="5" type="ORF">ACFOVU_15115</name>
</gene>
<organism evidence="5 6">
    <name type="scientific">Nocardiopsis sediminis</name>
    <dbReference type="NCBI Taxonomy" id="1778267"/>
    <lineage>
        <taxon>Bacteria</taxon>
        <taxon>Bacillati</taxon>
        <taxon>Actinomycetota</taxon>
        <taxon>Actinomycetes</taxon>
        <taxon>Streptosporangiales</taxon>
        <taxon>Nocardiopsidaceae</taxon>
        <taxon>Nocardiopsis</taxon>
    </lineage>
</organism>
<evidence type="ECO:0000256" key="3">
    <source>
        <dbReference type="RuleBase" id="RU003694"/>
    </source>
</evidence>
<dbReference type="RefSeq" id="WP_378534087.1">
    <property type="nucleotide sequence ID" value="NZ_JBHSBH010000010.1"/>
</dbReference>
<protein>
    <submittedName>
        <fullName evidence="5">Beta-ketoacyl-[acyl-carrier-protein] synthase family protein</fullName>
        <ecNumber evidence="5">2.3.1.-</ecNumber>
    </submittedName>
</protein>
<evidence type="ECO:0000313" key="6">
    <source>
        <dbReference type="Proteomes" id="UP001595847"/>
    </source>
</evidence>
<comment type="caution">
    <text evidence="5">The sequence shown here is derived from an EMBL/GenBank/DDBJ whole genome shotgun (WGS) entry which is preliminary data.</text>
</comment>
<dbReference type="InterPro" id="IPR014031">
    <property type="entry name" value="Ketoacyl_synth_C"/>
</dbReference>
<feature type="domain" description="Ketosynthase family 3 (KS3)" evidence="4">
    <location>
        <begin position="3"/>
        <end position="376"/>
    </location>
</feature>
<dbReference type="PANTHER" id="PTHR11712:SF347">
    <property type="entry name" value="BETA KETOACYL-ACYL CARRIER PROTEIN SYNTHASE"/>
    <property type="match status" value="1"/>
</dbReference>
<dbReference type="CDD" id="cd00834">
    <property type="entry name" value="KAS_I_II"/>
    <property type="match status" value="1"/>
</dbReference>
<reference evidence="6" key="1">
    <citation type="journal article" date="2019" name="Int. J. Syst. Evol. Microbiol.">
        <title>The Global Catalogue of Microorganisms (GCM) 10K type strain sequencing project: providing services to taxonomists for standard genome sequencing and annotation.</title>
        <authorList>
            <consortium name="The Broad Institute Genomics Platform"/>
            <consortium name="The Broad Institute Genome Sequencing Center for Infectious Disease"/>
            <person name="Wu L."/>
            <person name="Ma J."/>
        </authorList>
    </citation>
    <scope>NUCLEOTIDE SEQUENCE [LARGE SCALE GENOMIC DNA]</scope>
    <source>
        <strain evidence="6">TBRC 1826</strain>
    </source>
</reference>
<dbReference type="SUPFAM" id="SSF53901">
    <property type="entry name" value="Thiolase-like"/>
    <property type="match status" value="1"/>
</dbReference>
<dbReference type="InterPro" id="IPR016039">
    <property type="entry name" value="Thiolase-like"/>
</dbReference>
<dbReference type="PROSITE" id="PS52004">
    <property type="entry name" value="KS3_2"/>
    <property type="match status" value="1"/>
</dbReference>
<dbReference type="Gene3D" id="3.40.47.10">
    <property type="match status" value="1"/>
</dbReference>
<evidence type="ECO:0000256" key="2">
    <source>
        <dbReference type="ARBA" id="ARBA00022679"/>
    </source>
</evidence>
<name>A0ABV8FRJ0_9ACTN</name>
<sequence length="382" mass="38835">MDSLDPEVTGMGWETPLGDSLDDVWTRLLNGESGIREIPYEHPLRSTLAAVVPTVPLSDAPHERQQALTASAIRSALADAGLDPDVLGAPGTALLLGTSYAGNLDDPEGSSLHEWARRTADEVGHPQPPLCVTTACSAGSDALLMGAELIRSGRREICVCVGADVVTPAKRLGHSMLGTMSPRALRAFDVQHDGMVLGEGAGALVLESAEHAWRRSARVRATLRGAGSANDAAGMTAPDPGGGSVVLAVERALAGSGLATGDIAAVSAHGTGTPVNDAVEATSLGALFGPGERRPVVYGTKGTLGHSLGACGTIEAITLIQALTDRRVPPVHGLEQPMDGFPLPLPQGAPGTVTDGCGLSLTLGFGGFNTALLFSVPGGGHG</sequence>
<accession>A0ABV8FRJ0</accession>
<dbReference type="InterPro" id="IPR000794">
    <property type="entry name" value="Beta-ketoacyl_synthase"/>
</dbReference>
<dbReference type="InterPro" id="IPR020841">
    <property type="entry name" value="PKS_Beta-ketoAc_synthase_dom"/>
</dbReference>
<evidence type="ECO:0000313" key="5">
    <source>
        <dbReference type="EMBL" id="MFC3997260.1"/>
    </source>
</evidence>
<keyword evidence="6" id="KW-1185">Reference proteome</keyword>
<dbReference type="PANTHER" id="PTHR11712">
    <property type="entry name" value="POLYKETIDE SYNTHASE-RELATED"/>
    <property type="match status" value="1"/>
</dbReference>
<dbReference type="EC" id="2.3.1.-" evidence="5"/>
<keyword evidence="5" id="KW-0012">Acyltransferase</keyword>
<evidence type="ECO:0000256" key="1">
    <source>
        <dbReference type="ARBA" id="ARBA00008467"/>
    </source>
</evidence>